<keyword evidence="5 6" id="KW-0472">Membrane</keyword>
<dbReference type="STRING" id="1856405.BFC17_02460"/>
<evidence type="ECO:0000256" key="3">
    <source>
        <dbReference type="ARBA" id="ARBA00022692"/>
    </source>
</evidence>
<feature type="transmembrane region" description="Helical" evidence="6">
    <location>
        <begin position="133"/>
        <end position="158"/>
    </location>
</feature>
<sequence>MILTLAGAIVIGLSLGLLGSGGSILTVPLLTYIVERPPKVAIAESLVIVGGIALVGVWRQHRAAQVAWAKVVSFGLPSMLGTYVGALLSQYLSGLFQLALFAVIMLLASRFMLKPMQVTTSTHVSLIRLIPAALIVGAVAGLVGVGGGFLIVPALLAFGGVSMREAVGTSLAIIVMQSIVGFSKYYWLFSQQGALPFDYKLIALMVAVGAAGSVFGAAMGGRLPQQQLKRGFGVMLIVMGSFIFVSSLYAMFTTEVVA</sequence>
<evidence type="ECO:0000256" key="4">
    <source>
        <dbReference type="ARBA" id="ARBA00022989"/>
    </source>
</evidence>
<feature type="transmembrane region" description="Helical" evidence="6">
    <location>
        <begin position="232"/>
        <end position="252"/>
    </location>
</feature>
<keyword evidence="6" id="KW-1003">Cell membrane</keyword>
<evidence type="ECO:0000256" key="6">
    <source>
        <dbReference type="RuleBase" id="RU363041"/>
    </source>
</evidence>
<evidence type="ECO:0000313" key="7">
    <source>
        <dbReference type="EMBL" id="OFI33142.1"/>
    </source>
</evidence>
<keyword evidence="4 6" id="KW-1133">Transmembrane helix</keyword>
<evidence type="ECO:0000313" key="8">
    <source>
        <dbReference type="Proteomes" id="UP000176037"/>
    </source>
</evidence>
<dbReference type="EMBL" id="MJIC01000015">
    <property type="protein sequence ID" value="OFI33142.1"/>
    <property type="molecule type" value="Genomic_DNA"/>
</dbReference>
<comment type="caution">
    <text evidence="7">The sequence shown here is derived from an EMBL/GenBank/DDBJ whole genome shotgun (WGS) entry which is preliminary data.</text>
</comment>
<protein>
    <recommendedName>
        <fullName evidence="6">Probable membrane transporter protein</fullName>
    </recommendedName>
</protein>
<feature type="transmembrane region" description="Helical" evidence="6">
    <location>
        <begin position="6"/>
        <end position="34"/>
    </location>
</feature>
<proteinExistence type="inferred from homology"/>
<dbReference type="GO" id="GO:0005886">
    <property type="term" value="C:plasma membrane"/>
    <property type="evidence" value="ECO:0007669"/>
    <property type="project" value="UniProtKB-SubCell"/>
</dbReference>
<feature type="transmembrane region" description="Helical" evidence="6">
    <location>
        <begin position="201"/>
        <end position="220"/>
    </location>
</feature>
<evidence type="ECO:0000256" key="5">
    <source>
        <dbReference type="ARBA" id="ARBA00023136"/>
    </source>
</evidence>
<organism evidence="7 8">
    <name type="scientific">Alteromonas lipolytica</name>
    <dbReference type="NCBI Taxonomy" id="1856405"/>
    <lineage>
        <taxon>Bacteria</taxon>
        <taxon>Pseudomonadati</taxon>
        <taxon>Pseudomonadota</taxon>
        <taxon>Gammaproteobacteria</taxon>
        <taxon>Alteromonadales</taxon>
        <taxon>Alteromonadaceae</taxon>
        <taxon>Alteromonas/Salinimonas group</taxon>
        <taxon>Alteromonas</taxon>
    </lineage>
</organism>
<feature type="transmembrane region" description="Helical" evidence="6">
    <location>
        <begin position="170"/>
        <end position="189"/>
    </location>
</feature>
<dbReference type="RefSeq" id="WP_070177519.1">
    <property type="nucleotide sequence ID" value="NZ_BMJR01000002.1"/>
</dbReference>
<keyword evidence="8" id="KW-1185">Reference proteome</keyword>
<gene>
    <name evidence="7" type="ORF">BFC17_02460</name>
</gene>
<name>A0A1E8FB32_9ALTE</name>
<dbReference type="Pfam" id="PF01925">
    <property type="entry name" value="TauE"/>
    <property type="match status" value="1"/>
</dbReference>
<dbReference type="InterPro" id="IPR002781">
    <property type="entry name" value="TM_pro_TauE-like"/>
</dbReference>
<dbReference type="AlphaFoldDB" id="A0A1E8FB32"/>
<comment type="similarity">
    <text evidence="2 6">Belongs to the 4-toluene sulfonate uptake permease (TSUP) (TC 2.A.102) family.</text>
</comment>
<dbReference type="PANTHER" id="PTHR43701">
    <property type="entry name" value="MEMBRANE TRANSPORTER PROTEIN MJ0441-RELATED"/>
    <property type="match status" value="1"/>
</dbReference>
<dbReference type="PANTHER" id="PTHR43701:SF2">
    <property type="entry name" value="MEMBRANE TRANSPORTER PROTEIN YJNA-RELATED"/>
    <property type="match status" value="1"/>
</dbReference>
<dbReference type="InterPro" id="IPR051598">
    <property type="entry name" value="TSUP/Inactive_protease-like"/>
</dbReference>
<feature type="transmembrane region" description="Helical" evidence="6">
    <location>
        <begin position="41"/>
        <end position="61"/>
    </location>
</feature>
<feature type="transmembrane region" description="Helical" evidence="6">
    <location>
        <begin position="67"/>
        <end position="88"/>
    </location>
</feature>
<evidence type="ECO:0000256" key="1">
    <source>
        <dbReference type="ARBA" id="ARBA00004141"/>
    </source>
</evidence>
<feature type="transmembrane region" description="Helical" evidence="6">
    <location>
        <begin position="95"/>
        <end position="113"/>
    </location>
</feature>
<reference evidence="7 8" key="1">
    <citation type="submission" date="2016-09" db="EMBL/GenBank/DDBJ databases">
        <title>Alteromonas lipolytica, a new species isolated from sea water.</title>
        <authorList>
            <person name="Wu Y.-H."/>
            <person name="Cheng H."/>
            <person name="Xu X.-W."/>
        </authorList>
    </citation>
    <scope>NUCLEOTIDE SEQUENCE [LARGE SCALE GENOMIC DNA]</scope>
    <source>
        <strain evidence="7 8">JW12</strain>
    </source>
</reference>
<dbReference type="OrthoDB" id="8559161at2"/>
<evidence type="ECO:0000256" key="2">
    <source>
        <dbReference type="ARBA" id="ARBA00009142"/>
    </source>
</evidence>
<keyword evidence="3 6" id="KW-0812">Transmembrane</keyword>
<accession>A0A1E8FB32</accession>
<dbReference type="Proteomes" id="UP000176037">
    <property type="component" value="Unassembled WGS sequence"/>
</dbReference>
<comment type="subcellular location">
    <subcellularLocation>
        <location evidence="6">Cell membrane</location>
        <topology evidence="6">Multi-pass membrane protein</topology>
    </subcellularLocation>
    <subcellularLocation>
        <location evidence="1">Membrane</location>
        <topology evidence="1">Multi-pass membrane protein</topology>
    </subcellularLocation>
</comment>